<gene>
    <name evidence="2" type="ORF">G3I39_24785</name>
</gene>
<protein>
    <submittedName>
        <fullName evidence="2">Uncharacterized protein</fullName>
    </submittedName>
</protein>
<comment type="caution">
    <text evidence="2">The sequence shown here is derived from an EMBL/GenBank/DDBJ whole genome shotgun (WGS) entry which is preliminary data.</text>
</comment>
<feature type="region of interest" description="Disordered" evidence="1">
    <location>
        <begin position="124"/>
        <end position="145"/>
    </location>
</feature>
<dbReference type="AlphaFoldDB" id="A0A6N9VBI9"/>
<sequence length="145" mass="16244">MSFTLIPRSKPKPKPVRKHRAADRVTFLERRVTELLRKLTAADVLIRELIGAKSDAIRDQRAAEAAHRSAEEVIEVRDQQIRDLKAQLQATREAHPPVAPLPTATRFDVGDVVRIGVRNEGFMPLTDSETTQRIPRDQLPTPAAA</sequence>
<evidence type="ECO:0000313" key="3">
    <source>
        <dbReference type="Proteomes" id="UP000471648"/>
    </source>
</evidence>
<proteinExistence type="predicted"/>
<dbReference type="Proteomes" id="UP000471648">
    <property type="component" value="Unassembled WGS sequence"/>
</dbReference>
<dbReference type="EMBL" id="JAAGME010001046">
    <property type="protein sequence ID" value="NEB70244.1"/>
    <property type="molecule type" value="Genomic_DNA"/>
</dbReference>
<accession>A0A6N9VBI9</accession>
<dbReference type="RefSeq" id="WP_164358135.1">
    <property type="nucleotide sequence ID" value="NZ_JAAGME010001046.1"/>
</dbReference>
<name>A0A6N9VBI9_STRMI</name>
<evidence type="ECO:0000256" key="1">
    <source>
        <dbReference type="SAM" id="MobiDB-lite"/>
    </source>
</evidence>
<evidence type="ECO:0000313" key="2">
    <source>
        <dbReference type="EMBL" id="NEB70244.1"/>
    </source>
</evidence>
<organism evidence="2 3">
    <name type="scientific">Streptomyces microflavus</name>
    <name type="common">Streptomyces lipmanii</name>
    <dbReference type="NCBI Taxonomy" id="1919"/>
    <lineage>
        <taxon>Bacteria</taxon>
        <taxon>Bacillati</taxon>
        <taxon>Actinomycetota</taxon>
        <taxon>Actinomycetes</taxon>
        <taxon>Kitasatosporales</taxon>
        <taxon>Streptomycetaceae</taxon>
        <taxon>Streptomyces</taxon>
    </lineage>
</organism>
<reference evidence="2 3" key="1">
    <citation type="submission" date="2020-01" db="EMBL/GenBank/DDBJ databases">
        <title>Insect and environment-associated Actinomycetes.</title>
        <authorList>
            <person name="Currrie C."/>
            <person name="Chevrette M."/>
            <person name="Carlson C."/>
            <person name="Stubbendieck R."/>
            <person name="Wendt-Pienkowski E."/>
        </authorList>
    </citation>
    <scope>NUCLEOTIDE SEQUENCE [LARGE SCALE GENOMIC DNA]</scope>
    <source>
        <strain evidence="2 3">SID14438</strain>
    </source>
</reference>